<dbReference type="EMBL" id="CP003587">
    <property type="protein sequence ID" value="AGY58206.1"/>
    <property type="molecule type" value="Genomic_DNA"/>
</dbReference>
<dbReference type="eggNOG" id="ENOG502Z9BK">
    <property type="taxonomic scope" value="Bacteria"/>
</dbReference>
<protein>
    <recommendedName>
        <fullName evidence="4">CRISPR-associated protein Csc3</fullName>
    </recommendedName>
</protein>
<proteinExistence type="predicted"/>
<name>U5QGY5_GLOK1</name>
<evidence type="ECO:0000256" key="1">
    <source>
        <dbReference type="SAM" id="MobiDB-lite"/>
    </source>
</evidence>
<sequence length="1093" mass="124460">MNFGDENEELYDESEEEDEEESLEFDAPGSEPSAAEALALRLLQGAIRAQNPDDRCMADFAEYVLPNLLRVTVGATAKGGEFFDNLDVQGIKIRRDNAADQSLATHLLNGIFPANLIEQRLEQMDTTIRRCVSERERRIVLAAFVLHDFEKFPDVTDQARGLPLEGQRQIVAEKIVQLGLDRFLDPENPDTWRTYLDDLLAIAFNTQRRWGTNWNFGAGGLRPVLPSRTLRQLTELTCLADSLASIVKHPWDAGHTKFKELLHELCEGQLVLTYHAITENRGVLTNILNNVLIDIHPAPHYTPLLYLPTGVIYLATKDAPPIDAADLPERVIERIKKLCAGELRRRQTGFGRDGKGMKFAEYYTLFFEDAGLMGVALDAVLKMMDPSKNKKPVSAARSENLKRFQSQKVLPEGFDFDFGDDTRIDQLAEFCDLVSRKIWGERRNKIEEACKKDKKLPAPEPVDLVAEICREWQLEECLPALKHIGRINESLRENNLKGNTGGVPYEWYYLAAQYLKHHPGIENVRSVCEGVIAYAARRLQPILERYPLPDGWDDLRAWVANTVVLPAQQRERELPQGTFLDELNRYQAAKKPGRGRQLICSISHSAYTVSEQMESAVLFTPQVYTNKQMLGGSNAKRNISSIAATEMMLRQILMSNTGAVGKRFEDGKYRYLYLYPTYYFTPETNRFLQKAYRAMAETRFTFKLRNHFVRKNFTADFSKANYQSVDAFLLDPELERSKDRTFKLAYPDDQPLTFYFMALPPGRDPTDTESWIMPAWLGLTLPLILDVKAVVSESPIPPFLDGSEFEETVFLDGAPQAIRSLVRNDSFRLNHLLGRNPKEPRQPPALTALTAAYAIHLDVFARQGDPKWNRLPELAFDLDTSPLYVFSYLKKWVRDQGVEAPSIDRIRLYAYSFYPCFDPEVSYIPDSEEFIVPETSPLNRPKTLTELYRRFYRAEKRYNASSRSVLRPLDDAASVVMLADPALRSDELVVLVAGGVGKLMDRVRASTAEGRWVIRDREAERLAILEFARYFVEDVFVKTFDSDRARLDGRQLNLLRDACEFLYRLEEDRELAAKPQPPGPDEPASPDESAPAA</sequence>
<organism evidence="2 3">
    <name type="scientific">Gloeobacter kilaueensis (strain ATCC BAA-2537 / CCAP 1431/1 / ULC 316 / JS1)</name>
    <dbReference type="NCBI Taxonomy" id="1183438"/>
    <lineage>
        <taxon>Bacteria</taxon>
        <taxon>Bacillati</taxon>
        <taxon>Cyanobacteriota</taxon>
        <taxon>Cyanophyceae</taxon>
        <taxon>Gloeobacterales</taxon>
        <taxon>Gloeobacteraceae</taxon>
        <taxon>Gloeobacter</taxon>
    </lineage>
</organism>
<feature type="compositionally biased region" description="Acidic residues" evidence="1">
    <location>
        <begin position="1"/>
        <end position="24"/>
    </location>
</feature>
<feature type="region of interest" description="Disordered" evidence="1">
    <location>
        <begin position="1070"/>
        <end position="1093"/>
    </location>
</feature>
<evidence type="ECO:0000313" key="2">
    <source>
        <dbReference type="EMBL" id="AGY58206.1"/>
    </source>
</evidence>
<gene>
    <name evidence="2" type="ORF">GKIL_1960</name>
</gene>
<accession>U5QGY5</accession>
<dbReference type="KEGG" id="glj:GKIL_1960"/>
<dbReference type="NCBIfam" id="TIGR03174">
    <property type="entry name" value="cas_Csc3"/>
    <property type="match status" value="1"/>
</dbReference>
<dbReference type="InterPro" id="IPR017589">
    <property type="entry name" value="CRISPR-assoc_prot_Cas10d/Csc3"/>
</dbReference>
<dbReference type="STRING" id="1183438.GKIL_1960"/>
<dbReference type="Proteomes" id="UP000017396">
    <property type="component" value="Chromosome"/>
</dbReference>
<feature type="region of interest" description="Disordered" evidence="1">
    <location>
        <begin position="1"/>
        <end position="31"/>
    </location>
</feature>
<dbReference type="HOGENOM" id="CLU_280448_0_0_3"/>
<evidence type="ECO:0000313" key="3">
    <source>
        <dbReference type="Proteomes" id="UP000017396"/>
    </source>
</evidence>
<dbReference type="OrthoDB" id="414891at2"/>
<keyword evidence="3" id="KW-1185">Reference proteome</keyword>
<dbReference type="RefSeq" id="WP_023173330.1">
    <property type="nucleotide sequence ID" value="NC_022600.1"/>
</dbReference>
<evidence type="ECO:0008006" key="4">
    <source>
        <dbReference type="Google" id="ProtNLM"/>
    </source>
</evidence>
<reference evidence="2 3" key="1">
    <citation type="journal article" date="2013" name="PLoS ONE">
        <title>Cultivation and Complete Genome Sequencing of Gloeobacter kilaueensis sp. nov., from a Lava Cave in Kilauea Caldera, Hawai'i.</title>
        <authorList>
            <person name="Saw J.H."/>
            <person name="Schatz M."/>
            <person name="Brown M.V."/>
            <person name="Kunkel D.D."/>
            <person name="Foster J.S."/>
            <person name="Shick H."/>
            <person name="Christensen S."/>
            <person name="Hou S."/>
            <person name="Wan X."/>
            <person name="Donachie S.P."/>
        </authorList>
    </citation>
    <scope>NUCLEOTIDE SEQUENCE [LARGE SCALE GENOMIC DNA]</scope>
    <source>
        <strain evidence="3">JS</strain>
    </source>
</reference>
<dbReference type="AlphaFoldDB" id="U5QGY5"/>
<dbReference type="PATRIC" id="fig|1183438.3.peg.1920"/>